<dbReference type="InterPro" id="IPR018171">
    <property type="entry name" value="Pept_tRNA_hydro_CS"/>
</dbReference>
<comment type="catalytic activity">
    <reaction evidence="6 8 9">
        <text>an N-acyl-L-alpha-aminoacyl-tRNA + H2O = an N-acyl-L-amino acid + a tRNA + H(+)</text>
        <dbReference type="Rhea" id="RHEA:54448"/>
        <dbReference type="Rhea" id="RHEA-COMP:10123"/>
        <dbReference type="Rhea" id="RHEA-COMP:13883"/>
        <dbReference type="ChEBI" id="CHEBI:15377"/>
        <dbReference type="ChEBI" id="CHEBI:15378"/>
        <dbReference type="ChEBI" id="CHEBI:59874"/>
        <dbReference type="ChEBI" id="CHEBI:78442"/>
        <dbReference type="ChEBI" id="CHEBI:138191"/>
        <dbReference type="EC" id="3.1.1.29"/>
    </reaction>
</comment>
<keyword evidence="4 8" id="KW-0694">RNA-binding</keyword>
<feature type="site" description="Stabilizes the basic form of H active site to accept a proton" evidence="8">
    <location>
        <position position="91"/>
    </location>
</feature>
<proteinExistence type="inferred from homology"/>
<feature type="binding site" evidence="8">
    <location>
        <position position="66"/>
    </location>
    <ligand>
        <name>tRNA</name>
        <dbReference type="ChEBI" id="CHEBI:17843"/>
    </ligand>
</feature>
<dbReference type="NCBIfam" id="TIGR00447">
    <property type="entry name" value="pth"/>
    <property type="match status" value="1"/>
</dbReference>
<dbReference type="EMBL" id="LSRS01000002">
    <property type="protein sequence ID" value="KAF1085833.1"/>
    <property type="molecule type" value="Genomic_DNA"/>
</dbReference>
<feature type="active site" description="Proton acceptor" evidence="8">
    <location>
        <position position="19"/>
    </location>
</feature>
<dbReference type="Proteomes" id="UP000798488">
    <property type="component" value="Unassembled WGS sequence"/>
</dbReference>
<comment type="subunit">
    <text evidence="8">Monomer.</text>
</comment>
<comment type="function">
    <text evidence="8">Hydrolyzes ribosome-free peptidyl-tRNAs (with 1 or more amino acids incorporated), which drop off the ribosome during protein synthesis, or as a result of ribosome stalling.</text>
</comment>
<dbReference type="GO" id="GO:0006515">
    <property type="term" value="P:protein quality control for misfolded or incompletely synthesized proteins"/>
    <property type="evidence" value="ECO:0007669"/>
    <property type="project" value="UniProtKB-UniRule"/>
</dbReference>
<gene>
    <name evidence="8 11" type="primary">pth</name>
    <name evidence="11" type="ORF">SPSYN_00562</name>
</gene>
<comment type="caution">
    <text evidence="8">Lacks conserved residue(s) required for the propagation of feature annotation.</text>
</comment>
<evidence type="ECO:0000256" key="6">
    <source>
        <dbReference type="ARBA" id="ARBA00048707"/>
    </source>
</evidence>
<evidence type="ECO:0000256" key="1">
    <source>
        <dbReference type="ARBA" id="ARBA00013260"/>
    </source>
</evidence>
<dbReference type="InterPro" id="IPR001328">
    <property type="entry name" value="Pept_tRNA_hydro"/>
</dbReference>
<dbReference type="PROSITE" id="PS01195">
    <property type="entry name" value="PEPT_TRNA_HYDROL_1"/>
    <property type="match status" value="1"/>
</dbReference>
<dbReference type="GO" id="GO:0072344">
    <property type="term" value="P:rescue of stalled ribosome"/>
    <property type="evidence" value="ECO:0007669"/>
    <property type="project" value="UniProtKB-UniRule"/>
</dbReference>
<dbReference type="PANTHER" id="PTHR17224">
    <property type="entry name" value="PEPTIDYL-TRNA HYDROLASE"/>
    <property type="match status" value="1"/>
</dbReference>
<dbReference type="Gene3D" id="3.40.50.1470">
    <property type="entry name" value="Peptidyl-tRNA hydrolase"/>
    <property type="match status" value="1"/>
</dbReference>
<feature type="binding site" evidence="8">
    <location>
        <position position="64"/>
    </location>
    <ligand>
        <name>tRNA</name>
        <dbReference type="ChEBI" id="CHEBI:17843"/>
    </ligand>
</feature>
<reference evidence="11" key="1">
    <citation type="submission" date="2016-02" db="EMBL/GenBank/DDBJ databases">
        <title>Draft Genome Sequence of Sporotomaculum syntrophicum Strain FB, a Syntrophic Benzoate Degrader.</title>
        <authorList>
            <person name="Nobu M.K."/>
            <person name="Narihiro T."/>
            <person name="Qiu Y.-L."/>
            <person name="Ohashi A."/>
            <person name="Liu W.-T."/>
            <person name="Yuji S."/>
        </authorList>
    </citation>
    <scope>NUCLEOTIDE SEQUENCE</scope>
    <source>
        <strain evidence="11">FB</strain>
    </source>
</reference>
<accession>A0A9D2WRM8</accession>
<evidence type="ECO:0000256" key="7">
    <source>
        <dbReference type="ARBA" id="ARBA00050038"/>
    </source>
</evidence>
<dbReference type="HAMAP" id="MF_00083">
    <property type="entry name" value="Pept_tRNA_hydro_bact"/>
    <property type="match status" value="1"/>
</dbReference>
<evidence type="ECO:0000256" key="2">
    <source>
        <dbReference type="ARBA" id="ARBA00022555"/>
    </source>
</evidence>
<evidence type="ECO:0000256" key="4">
    <source>
        <dbReference type="ARBA" id="ARBA00022884"/>
    </source>
</evidence>
<organism evidence="11 12">
    <name type="scientific">Sporotomaculum syntrophicum</name>
    <dbReference type="NCBI Taxonomy" id="182264"/>
    <lineage>
        <taxon>Bacteria</taxon>
        <taxon>Bacillati</taxon>
        <taxon>Bacillota</taxon>
        <taxon>Clostridia</taxon>
        <taxon>Eubacteriales</taxon>
        <taxon>Desulfallaceae</taxon>
        <taxon>Sporotomaculum</taxon>
    </lineage>
</organism>
<dbReference type="AlphaFoldDB" id="A0A9D2WRM8"/>
<evidence type="ECO:0000256" key="8">
    <source>
        <dbReference type="HAMAP-Rule" id="MF_00083"/>
    </source>
</evidence>
<comment type="similarity">
    <text evidence="5 8 10">Belongs to the PTH family.</text>
</comment>
<evidence type="ECO:0000313" key="12">
    <source>
        <dbReference type="Proteomes" id="UP000798488"/>
    </source>
</evidence>
<dbReference type="CDD" id="cd00462">
    <property type="entry name" value="PTH"/>
    <property type="match status" value="1"/>
</dbReference>
<dbReference type="RefSeq" id="WP_161820997.1">
    <property type="nucleotide sequence ID" value="NZ_LSRS01000002.1"/>
</dbReference>
<dbReference type="GO" id="GO:0000049">
    <property type="term" value="F:tRNA binding"/>
    <property type="evidence" value="ECO:0007669"/>
    <property type="project" value="UniProtKB-UniRule"/>
</dbReference>
<evidence type="ECO:0000256" key="3">
    <source>
        <dbReference type="ARBA" id="ARBA00022801"/>
    </source>
</evidence>
<dbReference type="GO" id="GO:0004045">
    <property type="term" value="F:peptidyl-tRNA hydrolase activity"/>
    <property type="evidence" value="ECO:0007669"/>
    <property type="project" value="UniProtKB-UniRule"/>
</dbReference>
<dbReference type="EC" id="3.1.1.29" evidence="1 8"/>
<dbReference type="GO" id="GO:0005737">
    <property type="term" value="C:cytoplasm"/>
    <property type="evidence" value="ECO:0007669"/>
    <property type="project" value="UniProtKB-SubCell"/>
</dbReference>
<keyword evidence="3 8" id="KW-0378">Hydrolase</keyword>
<dbReference type="FunFam" id="3.40.50.1470:FF:000001">
    <property type="entry name" value="Peptidyl-tRNA hydrolase"/>
    <property type="match status" value="1"/>
</dbReference>
<dbReference type="PANTHER" id="PTHR17224:SF1">
    <property type="entry name" value="PEPTIDYL-TRNA HYDROLASE"/>
    <property type="match status" value="1"/>
</dbReference>
<evidence type="ECO:0000256" key="10">
    <source>
        <dbReference type="RuleBase" id="RU004320"/>
    </source>
</evidence>
<comment type="subcellular location">
    <subcellularLocation>
        <location evidence="8">Cytoplasm</location>
    </subcellularLocation>
</comment>
<keyword evidence="2 8" id="KW-0820">tRNA-binding</keyword>
<evidence type="ECO:0000313" key="11">
    <source>
        <dbReference type="EMBL" id="KAF1085833.1"/>
    </source>
</evidence>
<keyword evidence="8" id="KW-0963">Cytoplasm</keyword>
<evidence type="ECO:0000256" key="9">
    <source>
        <dbReference type="RuleBase" id="RU000673"/>
    </source>
</evidence>
<evidence type="ECO:0000256" key="5">
    <source>
        <dbReference type="ARBA" id="ARBA00038063"/>
    </source>
</evidence>
<protein>
    <recommendedName>
        <fullName evidence="7 8">Peptidyl-tRNA hydrolase</fullName>
        <shortName evidence="8">Pth</shortName>
        <ecNumber evidence="1 8">3.1.1.29</ecNumber>
    </recommendedName>
</protein>
<dbReference type="OrthoDB" id="9800507at2"/>
<sequence length="191" mass="20676">MKLLVGLGNPGLKYALTKHNVGFSAVDRLAGWLNTEVNRSFLRSFVGQGVYAGEKIILAKPQTYMNLSGEAVVLLLNWCKLTPADLIVIYDDLDIPPGRLRIRERGSAGGHRGLASIIGKIGSGDFVRVRIGIGRPPVPGPEMVDWVLAKPVPEDEAKIARVLDIVPEVVAEIIRNGVISAMNKFNGNQTV</sequence>
<dbReference type="InterPro" id="IPR036416">
    <property type="entry name" value="Pept_tRNA_hydro_sf"/>
</dbReference>
<dbReference type="SUPFAM" id="SSF53178">
    <property type="entry name" value="Peptidyl-tRNA hydrolase-like"/>
    <property type="match status" value="1"/>
</dbReference>
<comment type="function">
    <text evidence="8">Catalyzes the release of premature peptidyl moieties from peptidyl-tRNA molecules trapped in stalled 50S ribosomal subunits, and thus maintains levels of free tRNAs and 50S ribosomes.</text>
</comment>
<dbReference type="Pfam" id="PF01195">
    <property type="entry name" value="Pept_tRNA_hydro"/>
    <property type="match status" value="1"/>
</dbReference>
<comment type="caution">
    <text evidence="11">The sequence shown here is derived from an EMBL/GenBank/DDBJ whole genome shotgun (WGS) entry which is preliminary data.</text>
</comment>
<keyword evidence="12" id="KW-1185">Reference proteome</keyword>
<feature type="binding site" evidence="8">
    <location>
        <position position="14"/>
    </location>
    <ligand>
        <name>tRNA</name>
        <dbReference type="ChEBI" id="CHEBI:17843"/>
    </ligand>
</feature>
<name>A0A9D2WRM8_9FIRM</name>
<feature type="site" description="Discriminates between blocked and unblocked aminoacyl-tRNA" evidence="8">
    <location>
        <position position="9"/>
    </location>
</feature>